<feature type="compositionally biased region" description="Polar residues" evidence="6">
    <location>
        <begin position="125"/>
        <end position="136"/>
    </location>
</feature>
<feature type="domain" description="C2HC/C3H-type" evidence="7">
    <location>
        <begin position="88"/>
        <end position="117"/>
    </location>
</feature>
<evidence type="ECO:0000256" key="2">
    <source>
        <dbReference type="ARBA" id="ARBA00022737"/>
    </source>
</evidence>
<dbReference type="InterPro" id="IPR026319">
    <property type="entry name" value="ZC2HC1A/B-like"/>
</dbReference>
<evidence type="ECO:0000256" key="1">
    <source>
        <dbReference type="ARBA" id="ARBA00022723"/>
    </source>
</evidence>
<keyword evidence="4" id="KW-0862">Zinc</keyword>
<gene>
    <name evidence="8" type="ORF">EB796_020695</name>
</gene>
<dbReference type="PANTHER" id="PTHR13555:SF66">
    <property type="entry name" value="ZINC FINGER PROTEIN 474"/>
    <property type="match status" value="1"/>
</dbReference>
<dbReference type="InterPro" id="IPR049899">
    <property type="entry name" value="Znf_C2HC_C3H"/>
</dbReference>
<evidence type="ECO:0000259" key="7">
    <source>
        <dbReference type="PROSITE" id="PS52027"/>
    </source>
</evidence>
<proteinExistence type="predicted"/>
<comment type="caution">
    <text evidence="8">The sequence shown here is derived from an EMBL/GenBank/DDBJ whole genome shotgun (WGS) entry which is preliminary data.</text>
</comment>
<reference evidence="8" key="1">
    <citation type="submission" date="2020-06" db="EMBL/GenBank/DDBJ databases">
        <title>Draft genome of Bugula neritina, a colonial animal packing powerful symbionts and potential medicines.</title>
        <authorList>
            <person name="Rayko M."/>
        </authorList>
    </citation>
    <scope>NUCLEOTIDE SEQUENCE [LARGE SCALE GENOMIC DNA]</scope>
    <source>
        <strain evidence="8">Kwan_BN1</strain>
    </source>
</reference>
<feature type="domain" description="C2HC/C3H-type" evidence="7">
    <location>
        <begin position="5"/>
        <end position="34"/>
    </location>
</feature>
<evidence type="ECO:0000313" key="8">
    <source>
        <dbReference type="EMBL" id="KAF6021048.1"/>
    </source>
</evidence>
<feature type="region of interest" description="Disordered" evidence="6">
    <location>
        <begin position="317"/>
        <end position="341"/>
    </location>
</feature>
<dbReference type="PROSITE" id="PS52027">
    <property type="entry name" value="ZF_C2HC_C3H"/>
    <property type="match status" value="3"/>
</dbReference>
<dbReference type="Proteomes" id="UP000593567">
    <property type="component" value="Unassembled WGS sequence"/>
</dbReference>
<keyword evidence="3 5" id="KW-0863">Zinc-finger</keyword>
<evidence type="ECO:0000256" key="6">
    <source>
        <dbReference type="SAM" id="MobiDB-lite"/>
    </source>
</evidence>
<dbReference type="AlphaFoldDB" id="A0A7J7J6J2"/>
<dbReference type="Gene3D" id="3.30.160.60">
    <property type="entry name" value="Classic Zinc Finger"/>
    <property type="match status" value="4"/>
</dbReference>
<evidence type="ECO:0000256" key="4">
    <source>
        <dbReference type="ARBA" id="ARBA00022833"/>
    </source>
</evidence>
<dbReference type="GO" id="GO:0008270">
    <property type="term" value="F:zinc ion binding"/>
    <property type="evidence" value="ECO:0007669"/>
    <property type="project" value="UniProtKB-KW"/>
</dbReference>
<evidence type="ECO:0000256" key="3">
    <source>
        <dbReference type="ARBA" id="ARBA00022771"/>
    </source>
</evidence>
<accession>A0A7J7J6J2</accession>
<dbReference type="PANTHER" id="PTHR13555">
    <property type="entry name" value="C2H2 ZINC FINGER CGI-62-RELATED"/>
    <property type="match status" value="1"/>
</dbReference>
<sequence>MPRPVSVVCYICGREFGTKSISIHEPQCLKKWHIENDNLPKKLRRLPPKKPEILPEIPITGSGSKTSGNGQYQLDQLNEAAWQASQANLARCENCNRTFLPDRLLVHQKSCKPGKPLKPLAVSRPPSSSRPGTVTLENPRILKRELMTPNRNMSTPDIDAGPSIPPPPYTPQPTRRDIVHAPGEFSQCPNCKRSFLPGRLEMHIKSCVPNISKPTPPKTPRKSQSPQNRTRNNNIPPSKPTSSRPVSRRGRPLSKAGSAYSPLNTQTPVPPSAPKPVVVKKSLSSVICYICGKEFGSRSIGIHEPQCIRRWHQENNRLPAHERKSPPVKPNTDDDGSLRSE</sequence>
<feature type="region of interest" description="Disordered" evidence="6">
    <location>
        <begin position="208"/>
        <end position="275"/>
    </location>
</feature>
<evidence type="ECO:0000313" key="9">
    <source>
        <dbReference type="Proteomes" id="UP000593567"/>
    </source>
</evidence>
<organism evidence="8 9">
    <name type="scientific">Bugula neritina</name>
    <name type="common">Brown bryozoan</name>
    <name type="synonym">Sertularia neritina</name>
    <dbReference type="NCBI Taxonomy" id="10212"/>
    <lineage>
        <taxon>Eukaryota</taxon>
        <taxon>Metazoa</taxon>
        <taxon>Spiralia</taxon>
        <taxon>Lophotrochozoa</taxon>
        <taxon>Bryozoa</taxon>
        <taxon>Gymnolaemata</taxon>
        <taxon>Cheilostomatida</taxon>
        <taxon>Flustrina</taxon>
        <taxon>Buguloidea</taxon>
        <taxon>Bugulidae</taxon>
        <taxon>Bugula</taxon>
    </lineage>
</organism>
<evidence type="ECO:0000256" key="5">
    <source>
        <dbReference type="PROSITE-ProRule" id="PRU01371"/>
    </source>
</evidence>
<dbReference type="Pfam" id="PF13913">
    <property type="entry name" value="zf-C2HC_2"/>
    <property type="match status" value="4"/>
</dbReference>
<keyword evidence="2" id="KW-0677">Repeat</keyword>
<feature type="compositionally biased region" description="Polar residues" evidence="6">
    <location>
        <begin position="228"/>
        <end position="245"/>
    </location>
</feature>
<protein>
    <recommendedName>
        <fullName evidence="7">C2HC/C3H-type domain-containing protein</fullName>
    </recommendedName>
</protein>
<keyword evidence="9" id="KW-1185">Reference proteome</keyword>
<feature type="domain" description="C2HC/C3H-type" evidence="7">
    <location>
        <begin position="284"/>
        <end position="313"/>
    </location>
</feature>
<keyword evidence="1" id="KW-0479">Metal-binding</keyword>
<dbReference type="OrthoDB" id="265955at2759"/>
<dbReference type="EMBL" id="VXIV02003139">
    <property type="protein sequence ID" value="KAF6021048.1"/>
    <property type="molecule type" value="Genomic_DNA"/>
</dbReference>
<feature type="region of interest" description="Disordered" evidence="6">
    <location>
        <begin position="116"/>
        <end position="184"/>
    </location>
</feature>
<name>A0A7J7J6J2_BUGNE</name>